<dbReference type="SUPFAM" id="SSF88659">
    <property type="entry name" value="Sigma3 and sigma4 domains of RNA polymerase sigma factors"/>
    <property type="match status" value="1"/>
</dbReference>
<evidence type="ECO:0000256" key="3">
    <source>
        <dbReference type="ARBA" id="ARBA00023082"/>
    </source>
</evidence>
<keyword evidence="3" id="KW-0731">Sigma factor</keyword>
<dbReference type="Proteomes" id="UP000241362">
    <property type="component" value="Unassembled WGS sequence"/>
</dbReference>
<evidence type="ECO:0000259" key="7">
    <source>
        <dbReference type="Pfam" id="PF22029"/>
    </source>
</evidence>
<dbReference type="InterPro" id="IPR036388">
    <property type="entry name" value="WH-like_DNA-bd_sf"/>
</dbReference>
<dbReference type="GO" id="GO:0003677">
    <property type="term" value="F:DNA binding"/>
    <property type="evidence" value="ECO:0007669"/>
    <property type="project" value="InterPro"/>
</dbReference>
<accession>A0A2T4J5F8</accession>
<evidence type="ECO:0000256" key="4">
    <source>
        <dbReference type="ARBA" id="ARBA00023163"/>
    </source>
</evidence>
<organism evidence="8 9">
    <name type="scientific">Fuscovulum blasticum DSM 2131</name>
    <dbReference type="NCBI Taxonomy" id="1188250"/>
    <lineage>
        <taxon>Bacteria</taxon>
        <taxon>Pseudomonadati</taxon>
        <taxon>Pseudomonadota</taxon>
        <taxon>Alphaproteobacteria</taxon>
        <taxon>Rhodobacterales</taxon>
        <taxon>Paracoccaceae</taxon>
        <taxon>Pseudogemmobacter</taxon>
    </lineage>
</organism>
<dbReference type="Pfam" id="PF08281">
    <property type="entry name" value="Sigma70_r4_2"/>
    <property type="match status" value="1"/>
</dbReference>
<dbReference type="GO" id="GO:0016987">
    <property type="term" value="F:sigma factor activity"/>
    <property type="evidence" value="ECO:0007669"/>
    <property type="project" value="UniProtKB-KW"/>
</dbReference>
<keyword evidence="2" id="KW-0805">Transcription regulation</keyword>
<reference evidence="8 9" key="1">
    <citation type="submission" date="2018-03" db="EMBL/GenBank/DDBJ databases">
        <title>Rhodobacter blasticus.</title>
        <authorList>
            <person name="Meyer T.E."/>
            <person name="Miller S."/>
            <person name="Lodha T."/>
            <person name="Gandham S."/>
            <person name="Chintalapati S."/>
            <person name="Chintalapati V.R."/>
        </authorList>
    </citation>
    <scope>NUCLEOTIDE SEQUENCE [LARGE SCALE GENOMIC DNA]</scope>
    <source>
        <strain evidence="8 9">DSM 2131</strain>
    </source>
</reference>
<dbReference type="InterPro" id="IPR013325">
    <property type="entry name" value="RNA_pol_sigma_r2"/>
</dbReference>
<dbReference type="EMBL" id="PZKE01000019">
    <property type="protein sequence ID" value="PTE13107.1"/>
    <property type="molecule type" value="Genomic_DNA"/>
</dbReference>
<dbReference type="InterPro" id="IPR013324">
    <property type="entry name" value="RNA_pol_sigma_r3/r4-like"/>
</dbReference>
<feature type="domain" description="PhyR sigma2" evidence="7">
    <location>
        <begin position="6"/>
        <end position="60"/>
    </location>
</feature>
<dbReference type="PANTHER" id="PTHR43133:SF25">
    <property type="entry name" value="RNA POLYMERASE SIGMA FACTOR RFAY-RELATED"/>
    <property type="match status" value="1"/>
</dbReference>
<sequence>MTRLDIEPCLGALRRYARVLTRAGQEADDLVQGALLRAYERRATFREGADLRVWLMTILHNHFIDTLRARKSALAREQAWAETTPGFVLPEGEHAARLAQLRRAFLALPADQREALHLMAVEGLSVAEVAAVLAIPAGTVMSRVARARAALRDFENGPTEKPEPTRLRLVRGRDDT</sequence>
<dbReference type="PANTHER" id="PTHR43133">
    <property type="entry name" value="RNA POLYMERASE ECF-TYPE SIGMA FACTO"/>
    <property type="match status" value="1"/>
</dbReference>
<keyword evidence="9" id="KW-1185">Reference proteome</keyword>
<dbReference type="RefSeq" id="WP_107674430.1">
    <property type="nucleotide sequence ID" value="NZ_PZKE01000019.1"/>
</dbReference>
<comment type="similarity">
    <text evidence="1">Belongs to the sigma-70 factor family. ECF subfamily.</text>
</comment>
<evidence type="ECO:0000256" key="2">
    <source>
        <dbReference type="ARBA" id="ARBA00023015"/>
    </source>
</evidence>
<dbReference type="InterPro" id="IPR014284">
    <property type="entry name" value="RNA_pol_sigma-70_dom"/>
</dbReference>
<dbReference type="Gene3D" id="1.10.1740.10">
    <property type="match status" value="1"/>
</dbReference>
<dbReference type="NCBIfam" id="NF009164">
    <property type="entry name" value="PRK12511.1"/>
    <property type="match status" value="1"/>
</dbReference>
<protein>
    <submittedName>
        <fullName evidence="8">RNA polymerase subunit sigma</fullName>
    </submittedName>
</protein>
<feature type="region of interest" description="Disordered" evidence="5">
    <location>
        <begin position="155"/>
        <end position="176"/>
    </location>
</feature>
<evidence type="ECO:0000256" key="5">
    <source>
        <dbReference type="SAM" id="MobiDB-lite"/>
    </source>
</evidence>
<dbReference type="InterPro" id="IPR053866">
    <property type="entry name" value="PhyR_sigma2"/>
</dbReference>
<gene>
    <name evidence="8" type="ORF">C5F44_15350</name>
</gene>
<name>A0A2T4J5F8_FUSBL</name>
<dbReference type="GO" id="GO:0006352">
    <property type="term" value="P:DNA-templated transcription initiation"/>
    <property type="evidence" value="ECO:0007669"/>
    <property type="project" value="InterPro"/>
</dbReference>
<keyword evidence="4" id="KW-0804">Transcription</keyword>
<evidence type="ECO:0000313" key="8">
    <source>
        <dbReference type="EMBL" id="PTE13107.1"/>
    </source>
</evidence>
<dbReference type="AlphaFoldDB" id="A0A2T4J5F8"/>
<dbReference type="Gene3D" id="1.10.10.10">
    <property type="entry name" value="Winged helix-like DNA-binding domain superfamily/Winged helix DNA-binding domain"/>
    <property type="match status" value="1"/>
</dbReference>
<dbReference type="Pfam" id="PF22029">
    <property type="entry name" value="PhyR_sigma2"/>
    <property type="match status" value="1"/>
</dbReference>
<comment type="caution">
    <text evidence="8">The sequence shown here is derived from an EMBL/GenBank/DDBJ whole genome shotgun (WGS) entry which is preliminary data.</text>
</comment>
<feature type="domain" description="RNA polymerase sigma factor 70 region 4 type 2" evidence="6">
    <location>
        <begin position="99"/>
        <end position="151"/>
    </location>
</feature>
<evidence type="ECO:0000313" key="9">
    <source>
        <dbReference type="Proteomes" id="UP000241362"/>
    </source>
</evidence>
<dbReference type="SUPFAM" id="SSF88946">
    <property type="entry name" value="Sigma2 domain of RNA polymerase sigma factors"/>
    <property type="match status" value="1"/>
</dbReference>
<proteinExistence type="inferred from homology"/>
<evidence type="ECO:0000256" key="1">
    <source>
        <dbReference type="ARBA" id="ARBA00010641"/>
    </source>
</evidence>
<dbReference type="InterPro" id="IPR039425">
    <property type="entry name" value="RNA_pol_sigma-70-like"/>
</dbReference>
<evidence type="ECO:0000259" key="6">
    <source>
        <dbReference type="Pfam" id="PF08281"/>
    </source>
</evidence>
<dbReference type="InterPro" id="IPR013249">
    <property type="entry name" value="RNA_pol_sigma70_r4_t2"/>
</dbReference>
<dbReference type="NCBIfam" id="TIGR02937">
    <property type="entry name" value="sigma70-ECF"/>
    <property type="match status" value="1"/>
</dbReference>